<evidence type="ECO:0000256" key="2">
    <source>
        <dbReference type="ARBA" id="ARBA00023002"/>
    </source>
</evidence>
<accession>A0ABS3S6R8</accession>
<keyword evidence="4" id="KW-1185">Reference proteome</keyword>
<evidence type="ECO:0000256" key="1">
    <source>
        <dbReference type="ARBA" id="ARBA00006484"/>
    </source>
</evidence>
<comment type="similarity">
    <text evidence="1">Belongs to the short-chain dehydrogenases/reductases (SDR) family.</text>
</comment>
<proteinExistence type="inferred from homology"/>
<protein>
    <submittedName>
        <fullName evidence="3">SDR family NAD(P)-dependent oxidoreductase</fullName>
    </submittedName>
</protein>
<dbReference type="InterPro" id="IPR036291">
    <property type="entry name" value="NAD(P)-bd_dom_sf"/>
</dbReference>
<name>A0ABS3S6R8_9ACTN</name>
<dbReference type="SUPFAM" id="SSF51735">
    <property type="entry name" value="NAD(P)-binding Rossmann-fold domains"/>
    <property type="match status" value="1"/>
</dbReference>
<organism evidence="3 4">
    <name type="scientific">Actinomadura violacea</name>
    <dbReference type="NCBI Taxonomy" id="2819934"/>
    <lineage>
        <taxon>Bacteria</taxon>
        <taxon>Bacillati</taxon>
        <taxon>Actinomycetota</taxon>
        <taxon>Actinomycetes</taxon>
        <taxon>Streptosporangiales</taxon>
        <taxon>Thermomonosporaceae</taxon>
        <taxon>Actinomadura</taxon>
    </lineage>
</organism>
<dbReference type="PRINTS" id="PR00081">
    <property type="entry name" value="GDHRDH"/>
</dbReference>
<gene>
    <name evidence="3" type="ORF">J4709_43440</name>
</gene>
<evidence type="ECO:0000313" key="4">
    <source>
        <dbReference type="Proteomes" id="UP000680206"/>
    </source>
</evidence>
<dbReference type="RefSeq" id="WP_208250928.1">
    <property type="nucleotide sequence ID" value="NZ_JAGEPF010000035.1"/>
</dbReference>
<dbReference type="EMBL" id="JAGEPF010000035">
    <property type="protein sequence ID" value="MBO2464448.1"/>
    <property type="molecule type" value="Genomic_DNA"/>
</dbReference>
<dbReference type="Proteomes" id="UP000680206">
    <property type="component" value="Unassembled WGS sequence"/>
</dbReference>
<reference evidence="3 4" key="1">
    <citation type="submission" date="2021-03" db="EMBL/GenBank/DDBJ databases">
        <title>Actinomadura violae sp. nov., isolated from lichen in Thailand.</title>
        <authorList>
            <person name="Kanchanasin P."/>
            <person name="Saeng-In P."/>
            <person name="Phongsopitanun W."/>
            <person name="Yuki M."/>
            <person name="Kudo T."/>
            <person name="Ohkuma M."/>
            <person name="Tanasupawat S."/>
        </authorList>
    </citation>
    <scope>NUCLEOTIDE SEQUENCE [LARGE SCALE GENOMIC DNA]</scope>
    <source>
        <strain evidence="3 4">LCR2-06</strain>
    </source>
</reference>
<evidence type="ECO:0000313" key="3">
    <source>
        <dbReference type="EMBL" id="MBO2464448.1"/>
    </source>
</evidence>
<dbReference type="InterPro" id="IPR002347">
    <property type="entry name" value="SDR_fam"/>
</dbReference>
<dbReference type="PANTHER" id="PTHR43669">
    <property type="entry name" value="5-KETO-D-GLUCONATE 5-REDUCTASE"/>
    <property type="match status" value="1"/>
</dbReference>
<keyword evidence="2" id="KW-0560">Oxidoreductase</keyword>
<comment type="caution">
    <text evidence="3">The sequence shown here is derived from an EMBL/GenBank/DDBJ whole genome shotgun (WGS) entry which is preliminary data.</text>
</comment>
<dbReference type="PANTHER" id="PTHR43669:SF3">
    <property type="entry name" value="ALCOHOL DEHYDROGENASE, PUTATIVE (AFU_ORTHOLOGUE AFUA_3G03445)-RELATED"/>
    <property type="match status" value="1"/>
</dbReference>
<dbReference type="Gene3D" id="3.40.50.720">
    <property type="entry name" value="NAD(P)-binding Rossmann-like Domain"/>
    <property type="match status" value="1"/>
</dbReference>
<dbReference type="Pfam" id="PF00106">
    <property type="entry name" value="adh_short"/>
    <property type="match status" value="1"/>
</dbReference>
<sequence>MTPRSLADKPVDRFRLDGRTMVVAGGASRLGQTFAESRADADARVAVFDRAPKDETAELPGDRGLVVHADLTDPEQVRAAAGRTLEWSNGEVDAPVNNAGITAA</sequence>